<reference evidence="2 3" key="1">
    <citation type="submission" date="2016-01" db="EMBL/GenBank/DDBJ databases">
        <title>Whole genome sequencing of Bhargavaea cecembensis T14.</title>
        <authorList>
            <person name="Hong K.W."/>
        </authorList>
    </citation>
    <scope>NUCLEOTIDE SEQUENCE [LARGE SCALE GENOMIC DNA]</scope>
    <source>
        <strain evidence="2 3">T14</strain>
    </source>
</reference>
<organism evidence="2 3">
    <name type="scientific">Bhargavaea cecembensis</name>
    <dbReference type="NCBI Taxonomy" id="394098"/>
    <lineage>
        <taxon>Bacteria</taxon>
        <taxon>Bacillati</taxon>
        <taxon>Bacillota</taxon>
        <taxon>Bacilli</taxon>
        <taxon>Bacillales</taxon>
        <taxon>Caryophanaceae</taxon>
        <taxon>Bhargavaea</taxon>
    </lineage>
</organism>
<dbReference type="RefSeq" id="WP_063181000.1">
    <property type="nucleotide sequence ID" value="NZ_LQNT01000009.1"/>
</dbReference>
<dbReference type="EMBL" id="LQNT01000009">
    <property type="protein sequence ID" value="KZE38954.1"/>
    <property type="molecule type" value="Genomic_DNA"/>
</dbReference>
<dbReference type="PANTHER" id="PTHR30383:SF5">
    <property type="entry name" value="SGNH HYDROLASE-TYPE ESTERASE DOMAIN-CONTAINING PROTEIN"/>
    <property type="match status" value="1"/>
</dbReference>
<gene>
    <name evidence="2" type="ORF">AV656_08630</name>
</gene>
<feature type="domain" description="SGNH hydrolase-type esterase" evidence="1">
    <location>
        <begin position="68"/>
        <end position="223"/>
    </location>
</feature>
<evidence type="ECO:0000313" key="3">
    <source>
        <dbReference type="Proteomes" id="UP000076490"/>
    </source>
</evidence>
<dbReference type="GO" id="GO:0004622">
    <property type="term" value="F:phosphatidylcholine lysophospholipase activity"/>
    <property type="evidence" value="ECO:0007669"/>
    <property type="project" value="TreeGrafter"/>
</dbReference>
<dbReference type="InterPro" id="IPR013830">
    <property type="entry name" value="SGNH_hydro"/>
</dbReference>
<dbReference type="Gene3D" id="3.40.50.1110">
    <property type="entry name" value="SGNH hydrolase"/>
    <property type="match status" value="1"/>
</dbReference>
<dbReference type="AlphaFoldDB" id="A0A165H6V0"/>
<protein>
    <submittedName>
        <fullName evidence="2">Lysophospholipase</fullName>
    </submittedName>
</protein>
<dbReference type="OrthoDB" id="2513075at2"/>
<sequence>MKKWLVVSVLLNMLLIGAAGWIIYMNGGERFIKAQWRAMTSDKSFSEYYLTKTSVFEESPAAPVDKAFVGDSLTDYGSFGEYFPDERVINRGVYDDTSKLVLNRIDEVAEREPKEAYVMVGINDIMEGVKLDTYEKNLRRIVEAFDPSVTQVTLFSILPVNHDLVGNAVRDEEISEFNEIIRQVAEESGAEFIDLHSHFLDGKGQLDRQYTVDGLHLNGKGYDVWLEQMK</sequence>
<dbReference type="InterPro" id="IPR036514">
    <property type="entry name" value="SGNH_hydro_sf"/>
</dbReference>
<comment type="caution">
    <text evidence="2">The sequence shown here is derived from an EMBL/GenBank/DDBJ whole genome shotgun (WGS) entry which is preliminary data.</text>
</comment>
<evidence type="ECO:0000259" key="1">
    <source>
        <dbReference type="Pfam" id="PF13472"/>
    </source>
</evidence>
<accession>A0A165H6V0</accession>
<dbReference type="PANTHER" id="PTHR30383">
    <property type="entry name" value="THIOESTERASE 1/PROTEASE 1/LYSOPHOSPHOLIPASE L1"/>
    <property type="match status" value="1"/>
</dbReference>
<dbReference type="Proteomes" id="UP000076490">
    <property type="component" value="Unassembled WGS sequence"/>
</dbReference>
<name>A0A165H6V0_9BACL</name>
<proteinExistence type="predicted"/>
<dbReference type="Pfam" id="PF13472">
    <property type="entry name" value="Lipase_GDSL_2"/>
    <property type="match status" value="1"/>
</dbReference>
<evidence type="ECO:0000313" key="2">
    <source>
        <dbReference type="EMBL" id="KZE38954.1"/>
    </source>
</evidence>
<dbReference type="SUPFAM" id="SSF52266">
    <property type="entry name" value="SGNH hydrolase"/>
    <property type="match status" value="1"/>
</dbReference>
<dbReference type="InterPro" id="IPR051532">
    <property type="entry name" value="Ester_Hydrolysis_Enzymes"/>
</dbReference>